<feature type="domain" description="DUF6671" evidence="2">
    <location>
        <begin position="218"/>
        <end position="433"/>
    </location>
</feature>
<organism evidence="3 4">
    <name type="scientific">Desulfomicrobium macestii</name>
    <dbReference type="NCBI Taxonomy" id="90731"/>
    <lineage>
        <taxon>Bacteria</taxon>
        <taxon>Pseudomonadati</taxon>
        <taxon>Thermodesulfobacteriota</taxon>
        <taxon>Desulfovibrionia</taxon>
        <taxon>Desulfovibrionales</taxon>
        <taxon>Desulfomicrobiaceae</taxon>
        <taxon>Desulfomicrobium</taxon>
    </lineage>
</organism>
<evidence type="ECO:0000313" key="3">
    <source>
        <dbReference type="EMBL" id="MBE1425484.1"/>
    </source>
</evidence>
<dbReference type="Pfam" id="PF13276">
    <property type="entry name" value="HTH_21"/>
    <property type="match status" value="1"/>
</dbReference>
<comment type="caution">
    <text evidence="3">The sequence shown here is derived from an EMBL/GenBank/DDBJ whole genome shotgun (WGS) entry which is preliminary data.</text>
</comment>
<accession>A0ABR9H458</accession>
<dbReference type="Pfam" id="PF20376">
    <property type="entry name" value="DUF6671"/>
    <property type="match status" value="1"/>
</dbReference>
<protein>
    <recommendedName>
        <fullName evidence="5">Transposase</fullName>
    </recommendedName>
</protein>
<evidence type="ECO:0000259" key="2">
    <source>
        <dbReference type="Pfam" id="PF20376"/>
    </source>
</evidence>
<reference evidence="3 4" key="1">
    <citation type="submission" date="2020-10" db="EMBL/GenBank/DDBJ databases">
        <title>Genomic Encyclopedia of Type Strains, Phase IV (KMG-IV): sequencing the most valuable type-strain genomes for metagenomic binning, comparative biology and taxonomic classification.</title>
        <authorList>
            <person name="Goeker M."/>
        </authorList>
    </citation>
    <scope>NUCLEOTIDE SEQUENCE [LARGE SCALE GENOMIC DNA]</scope>
    <source>
        <strain evidence="3 4">DSM 4194</strain>
    </source>
</reference>
<keyword evidence="4" id="KW-1185">Reference proteome</keyword>
<sequence>MDADGRSLFDAVLQSMMGWPHPPKSGTFAERKAMIDREHEVSIKRQAELVGISRGSVYYQPRPVSAADLELMRRIDELHLEHPFMGARMLRDQLNRSGVAVGRKHVGSWMARMGIAALYRKPGTSKEHPGHKVYPYLFLLSWIICGEIVIGGCMYSGEIQRAALLTKHGKERVITPVLELKMGWQIILIDTFDTDHLGTFTRDIPRYGSQLDAARKKARIGMELSGLLHGLASEGRFGVDPFIGMFPWNVECVIYVNDQFGFEVVGVAQGKAISDHCLAEDWAAVETFARAVDFPNHNLVLRPQGEDDPRIRKGIADWTSLKTAYSCMARQSATGHVFLEVDARAHANPTRMEMIRLAAEDLVKKLLSPCPACGAPGFWLVERVGGLPCADCGAPTRETRAEVHGCVKCSHRLTRERTELRFADPRRCDYCNP</sequence>
<name>A0ABR9H458_9BACT</name>
<feature type="domain" description="HTH-like" evidence="1">
    <location>
        <begin position="68"/>
        <end position="122"/>
    </location>
</feature>
<evidence type="ECO:0000259" key="1">
    <source>
        <dbReference type="Pfam" id="PF13276"/>
    </source>
</evidence>
<dbReference type="InterPro" id="IPR046612">
    <property type="entry name" value="DUF6671"/>
</dbReference>
<evidence type="ECO:0008006" key="5">
    <source>
        <dbReference type="Google" id="ProtNLM"/>
    </source>
</evidence>
<proteinExistence type="predicted"/>
<dbReference type="Proteomes" id="UP000639010">
    <property type="component" value="Unassembled WGS sequence"/>
</dbReference>
<dbReference type="InterPro" id="IPR025948">
    <property type="entry name" value="HTH-like_dom"/>
</dbReference>
<dbReference type="EMBL" id="JADBGG010000014">
    <property type="protein sequence ID" value="MBE1425484.1"/>
    <property type="molecule type" value="Genomic_DNA"/>
</dbReference>
<evidence type="ECO:0000313" key="4">
    <source>
        <dbReference type="Proteomes" id="UP000639010"/>
    </source>
</evidence>
<gene>
    <name evidence="3" type="ORF">H4684_002137</name>
</gene>